<sequence>MQEILINVLIFCGILLLVALIVAMVQIILIMVDIRRMTKEIKKKVYALTSLFDIVSLLFGGVEGAKKRFKKKLSPDKSTIVAFMGGLKKGLQVLLGRKGGEKDG</sequence>
<name>A0A0S7XRI1_UNCSA</name>
<accession>A0A0S7XRI1</accession>
<keyword evidence="1" id="KW-0472">Membrane</keyword>
<reference evidence="2 3" key="1">
    <citation type="journal article" date="2015" name="Microbiome">
        <title>Genomic resolution of linkages in carbon, nitrogen, and sulfur cycling among widespread estuary sediment bacteria.</title>
        <authorList>
            <person name="Baker B.J."/>
            <person name="Lazar C.S."/>
            <person name="Teske A.P."/>
            <person name="Dick G.J."/>
        </authorList>
    </citation>
    <scope>NUCLEOTIDE SEQUENCE [LARGE SCALE GENOMIC DNA]</scope>
    <source>
        <strain evidence="2">DG_54_3</strain>
    </source>
</reference>
<evidence type="ECO:0000256" key="1">
    <source>
        <dbReference type="SAM" id="Phobius"/>
    </source>
</evidence>
<protein>
    <submittedName>
        <fullName evidence="2">Uncharacterized protein</fullName>
    </submittedName>
</protein>
<organism evidence="2 3">
    <name type="scientific">candidate division WOR-1 bacterium DG_54_3</name>
    <dbReference type="NCBI Taxonomy" id="1703775"/>
    <lineage>
        <taxon>Bacteria</taxon>
        <taxon>Bacillati</taxon>
        <taxon>Saganbacteria</taxon>
    </lineage>
</organism>
<keyword evidence="1" id="KW-1133">Transmembrane helix</keyword>
<proteinExistence type="predicted"/>
<keyword evidence="1" id="KW-0812">Transmembrane</keyword>
<dbReference type="AlphaFoldDB" id="A0A0S7XRI1"/>
<evidence type="ECO:0000313" key="2">
    <source>
        <dbReference type="EMBL" id="KPJ64998.1"/>
    </source>
</evidence>
<dbReference type="Proteomes" id="UP000051861">
    <property type="component" value="Unassembled WGS sequence"/>
</dbReference>
<feature type="transmembrane region" description="Helical" evidence="1">
    <location>
        <begin position="6"/>
        <end position="32"/>
    </location>
</feature>
<feature type="transmembrane region" description="Helical" evidence="1">
    <location>
        <begin position="44"/>
        <end position="62"/>
    </location>
</feature>
<evidence type="ECO:0000313" key="3">
    <source>
        <dbReference type="Proteomes" id="UP000051861"/>
    </source>
</evidence>
<comment type="caution">
    <text evidence="2">The sequence shown here is derived from an EMBL/GenBank/DDBJ whole genome shotgun (WGS) entry which is preliminary data.</text>
</comment>
<gene>
    <name evidence="2" type="ORF">AMJ44_11535</name>
</gene>
<dbReference type="EMBL" id="LIZX01000149">
    <property type="protein sequence ID" value="KPJ64998.1"/>
    <property type="molecule type" value="Genomic_DNA"/>
</dbReference>